<evidence type="ECO:0000313" key="2">
    <source>
        <dbReference type="Proteomes" id="UP000756387"/>
    </source>
</evidence>
<reference evidence="1 2" key="1">
    <citation type="submission" date="2020-10" db="EMBL/GenBank/DDBJ databases">
        <title>Nocardioides sp. isolated from sludge.</title>
        <authorList>
            <person name="Zhang X."/>
        </authorList>
    </citation>
    <scope>NUCLEOTIDE SEQUENCE [LARGE SCALE GENOMIC DNA]</scope>
    <source>
        <strain evidence="1 2">Y6</strain>
    </source>
</reference>
<dbReference type="EMBL" id="JADCSA010000011">
    <property type="protein sequence ID" value="MBE7325287.1"/>
    <property type="molecule type" value="Genomic_DNA"/>
</dbReference>
<proteinExistence type="predicted"/>
<evidence type="ECO:0000313" key="1">
    <source>
        <dbReference type="EMBL" id="MBE7325287.1"/>
    </source>
</evidence>
<accession>A0ABR9RUQ6</accession>
<sequence length="219" mass="23980">MSRGMAPRASRDTDLYARAGLPQARYATSKASPTADRSSYDARIGSIVHGVIATVARTCQLLGFVERGDVVQEAVAAQTLGRDLGRGDKARLRVTGLVCQYLDLYLPPADATFVGAELRLENGRVDLAWKHPKHGVFFDELKTWRHDKDALDADTLAQMERYLDAGSTRYSERFSGVRLITLGNRRAALWLRPDGQIDALAGSALDLSSPVRNPNPEVA</sequence>
<keyword evidence="2" id="KW-1185">Reference proteome</keyword>
<protein>
    <submittedName>
        <fullName evidence="1">Uncharacterized protein</fullName>
    </submittedName>
</protein>
<dbReference type="RefSeq" id="WP_193638621.1">
    <property type="nucleotide sequence ID" value="NZ_JADCSA010000011.1"/>
</dbReference>
<organism evidence="1 2">
    <name type="scientific">Nocardioides malaquae</name>
    <dbReference type="NCBI Taxonomy" id="2773426"/>
    <lineage>
        <taxon>Bacteria</taxon>
        <taxon>Bacillati</taxon>
        <taxon>Actinomycetota</taxon>
        <taxon>Actinomycetes</taxon>
        <taxon>Propionibacteriales</taxon>
        <taxon>Nocardioidaceae</taxon>
        <taxon>Nocardioides</taxon>
    </lineage>
</organism>
<name>A0ABR9RUQ6_9ACTN</name>
<comment type="caution">
    <text evidence="1">The sequence shown here is derived from an EMBL/GenBank/DDBJ whole genome shotgun (WGS) entry which is preliminary data.</text>
</comment>
<gene>
    <name evidence="1" type="ORF">IEQ44_11540</name>
</gene>
<dbReference type="Proteomes" id="UP000756387">
    <property type="component" value="Unassembled WGS sequence"/>
</dbReference>